<dbReference type="PROSITE" id="PS51257">
    <property type="entry name" value="PROKAR_LIPOPROTEIN"/>
    <property type="match status" value="1"/>
</dbReference>
<accession>A0ABW6A297</accession>
<name>A0ABW6A297_9BACT</name>
<reference evidence="2" key="1">
    <citation type="journal article" date="2019" name="Int. J. Syst. Evol. Microbiol.">
        <title>The Global Catalogue of Microorganisms (GCM) 10K type strain sequencing project: providing services to taxonomists for standard genome sequencing and annotation.</title>
        <authorList>
            <consortium name="The Broad Institute Genomics Platform"/>
            <consortium name="The Broad Institute Genome Sequencing Center for Infectious Disease"/>
            <person name="Wu L."/>
            <person name="Ma J."/>
        </authorList>
    </citation>
    <scope>NUCLEOTIDE SEQUENCE [LARGE SCALE GENOMIC DNA]</scope>
    <source>
        <strain evidence="2">KCTC 23299</strain>
    </source>
</reference>
<gene>
    <name evidence="1" type="ORF">ACFS6H_03225</name>
</gene>
<comment type="caution">
    <text evidence="1">The sequence shown here is derived from an EMBL/GenBank/DDBJ whole genome shotgun (WGS) entry which is preliminary data.</text>
</comment>
<proteinExistence type="predicted"/>
<organism evidence="1 2">
    <name type="scientific">Terrimonas rubra</name>
    <dbReference type="NCBI Taxonomy" id="1035890"/>
    <lineage>
        <taxon>Bacteria</taxon>
        <taxon>Pseudomonadati</taxon>
        <taxon>Bacteroidota</taxon>
        <taxon>Chitinophagia</taxon>
        <taxon>Chitinophagales</taxon>
        <taxon>Chitinophagaceae</taxon>
        <taxon>Terrimonas</taxon>
    </lineage>
</organism>
<keyword evidence="2" id="KW-1185">Reference proteome</keyword>
<evidence type="ECO:0000313" key="2">
    <source>
        <dbReference type="Proteomes" id="UP001597511"/>
    </source>
</evidence>
<dbReference type="Proteomes" id="UP001597511">
    <property type="component" value="Unassembled WGS sequence"/>
</dbReference>
<sequence>MLKNILSILLVIGLITGCRKDFEYARGPIANSIVGKWAFTEYFMSPGDAGNWYKAKPRGRVIHFKADGSFSATREGFKQFTKYELLNTGKIRLSAADSGNTMLLVFSIDTNNAWLFTYPGESICIEGCSDKYRLVK</sequence>
<protein>
    <recommendedName>
        <fullName evidence="3">Lipocalin-like domain-containing protein</fullName>
    </recommendedName>
</protein>
<evidence type="ECO:0008006" key="3">
    <source>
        <dbReference type="Google" id="ProtNLM"/>
    </source>
</evidence>
<evidence type="ECO:0000313" key="1">
    <source>
        <dbReference type="EMBL" id="MFD2918706.1"/>
    </source>
</evidence>
<dbReference type="EMBL" id="JBHUOZ010000001">
    <property type="protein sequence ID" value="MFD2918706.1"/>
    <property type="molecule type" value="Genomic_DNA"/>
</dbReference>
<dbReference type="RefSeq" id="WP_386095159.1">
    <property type="nucleotide sequence ID" value="NZ_JBHUOZ010000001.1"/>
</dbReference>